<dbReference type="SUPFAM" id="SSF160930">
    <property type="entry name" value="FlhC-like"/>
    <property type="match status" value="1"/>
</dbReference>
<keyword evidence="9" id="KW-0966">Cell projection</keyword>
<keyword evidence="8" id="KW-0804">Transcription</keyword>
<gene>
    <name evidence="9" type="ORF">PAMC26577_12120</name>
</gene>
<reference evidence="9 10" key="1">
    <citation type="submission" date="2017-03" db="EMBL/GenBank/DDBJ databases">
        <title>Genome analysis of strain PAMC 26577.</title>
        <authorList>
            <person name="Oh H.-M."/>
            <person name="Yang J.-A."/>
        </authorList>
    </citation>
    <scope>NUCLEOTIDE SEQUENCE [LARGE SCALE GENOMIC DNA]</scope>
    <source>
        <strain evidence="9 10">PAMC 26577</strain>
    </source>
</reference>
<dbReference type="GO" id="GO:0046872">
    <property type="term" value="F:metal ion binding"/>
    <property type="evidence" value="ECO:0007669"/>
    <property type="project" value="UniProtKB-KW"/>
</dbReference>
<keyword evidence="9" id="KW-0282">Flagellum</keyword>
<name>A0A242MWZ5_CABSO</name>
<evidence type="ECO:0000256" key="2">
    <source>
        <dbReference type="ARBA" id="ARBA00022723"/>
    </source>
</evidence>
<dbReference type="GO" id="GO:0044781">
    <property type="term" value="P:bacterial-type flagellum organization"/>
    <property type="evidence" value="ECO:0007669"/>
    <property type="project" value="UniProtKB-KW"/>
</dbReference>
<dbReference type="EMBL" id="NBTZ01000045">
    <property type="protein sequence ID" value="OTP75905.1"/>
    <property type="molecule type" value="Genomic_DNA"/>
</dbReference>
<evidence type="ECO:0000256" key="4">
    <source>
        <dbReference type="ARBA" id="ARBA00022833"/>
    </source>
</evidence>
<organism evidence="9 10">
    <name type="scientific">Caballeronia sordidicola</name>
    <name type="common">Burkholderia sordidicola</name>
    <dbReference type="NCBI Taxonomy" id="196367"/>
    <lineage>
        <taxon>Bacteria</taxon>
        <taxon>Pseudomonadati</taxon>
        <taxon>Pseudomonadota</taxon>
        <taxon>Betaproteobacteria</taxon>
        <taxon>Burkholderiales</taxon>
        <taxon>Burkholderiaceae</taxon>
        <taxon>Caballeronia</taxon>
    </lineage>
</organism>
<comment type="caution">
    <text evidence="9">The sequence shown here is derived from an EMBL/GenBank/DDBJ whole genome shotgun (WGS) entry which is preliminary data.</text>
</comment>
<keyword evidence="4" id="KW-0862">Zinc</keyword>
<evidence type="ECO:0000256" key="6">
    <source>
        <dbReference type="ARBA" id="ARBA00023125"/>
    </source>
</evidence>
<proteinExistence type="predicted"/>
<evidence type="ECO:0000313" key="10">
    <source>
        <dbReference type="Proteomes" id="UP000195221"/>
    </source>
</evidence>
<dbReference type="GO" id="GO:0003677">
    <property type="term" value="F:DNA binding"/>
    <property type="evidence" value="ECO:0007669"/>
    <property type="project" value="UniProtKB-KW"/>
</dbReference>
<evidence type="ECO:0000256" key="8">
    <source>
        <dbReference type="ARBA" id="ARBA00023163"/>
    </source>
</evidence>
<dbReference type="Proteomes" id="UP000195221">
    <property type="component" value="Unassembled WGS sequence"/>
</dbReference>
<evidence type="ECO:0000256" key="3">
    <source>
        <dbReference type="ARBA" id="ARBA00022795"/>
    </source>
</evidence>
<accession>A0A242MWZ5</accession>
<dbReference type="AlphaFoldDB" id="A0A242MWZ5"/>
<keyword evidence="3" id="KW-1005">Bacterial flagellum biogenesis</keyword>
<keyword evidence="9" id="KW-0969">Cilium</keyword>
<keyword evidence="1" id="KW-0963">Cytoplasm</keyword>
<keyword evidence="5" id="KW-0805">Transcription regulation</keyword>
<dbReference type="GO" id="GO:1902208">
    <property type="term" value="P:regulation of bacterial-type flagellum assembly"/>
    <property type="evidence" value="ECO:0007669"/>
    <property type="project" value="InterPro"/>
</dbReference>
<evidence type="ECO:0000256" key="7">
    <source>
        <dbReference type="ARBA" id="ARBA00023159"/>
    </source>
</evidence>
<dbReference type="Pfam" id="PF05280">
    <property type="entry name" value="FlhC"/>
    <property type="match status" value="1"/>
</dbReference>
<evidence type="ECO:0000313" key="9">
    <source>
        <dbReference type="EMBL" id="OTP75905.1"/>
    </source>
</evidence>
<evidence type="ECO:0000256" key="1">
    <source>
        <dbReference type="ARBA" id="ARBA00022490"/>
    </source>
</evidence>
<keyword evidence="6" id="KW-0238">DNA-binding</keyword>
<sequence length="42" mass="4702">MTKGYRLYLDHCSHGDVEAVLDLTRAWTLVHLPANFAADPFG</sequence>
<dbReference type="GO" id="GO:0045893">
    <property type="term" value="P:positive regulation of DNA-templated transcription"/>
    <property type="evidence" value="ECO:0007669"/>
    <property type="project" value="InterPro"/>
</dbReference>
<dbReference type="InterPro" id="IPR007944">
    <property type="entry name" value="FlhC"/>
</dbReference>
<keyword evidence="2" id="KW-0479">Metal-binding</keyword>
<evidence type="ECO:0000256" key="5">
    <source>
        <dbReference type="ARBA" id="ARBA00023015"/>
    </source>
</evidence>
<keyword evidence="7" id="KW-0010">Activator</keyword>
<protein>
    <submittedName>
        <fullName evidence="9">Flagellar transcriptional activator FlhC</fullName>
    </submittedName>
</protein>